<dbReference type="GeneTree" id="ENSGT00940000153881"/>
<reference evidence="3" key="2">
    <citation type="submission" date="2025-09" db="UniProtKB">
        <authorList>
            <consortium name="Ensembl"/>
        </authorList>
    </citation>
    <scope>IDENTIFICATION</scope>
</reference>
<dbReference type="InterPro" id="IPR011333">
    <property type="entry name" value="SKP1/BTB/POZ_sf"/>
</dbReference>
<accession>A0A3Q2W860</accession>
<evidence type="ECO:0000256" key="1">
    <source>
        <dbReference type="SAM" id="MobiDB-lite"/>
    </source>
</evidence>
<dbReference type="AlphaFoldDB" id="A0A3Q2W860"/>
<protein>
    <submittedName>
        <fullName evidence="3">Potassium channel tetramerization domain containing 3</fullName>
    </submittedName>
</protein>
<dbReference type="InterPro" id="IPR015943">
    <property type="entry name" value="WD40/YVTN_repeat-like_dom_sf"/>
</dbReference>
<feature type="compositionally biased region" description="Polar residues" evidence="1">
    <location>
        <begin position="668"/>
        <end position="690"/>
    </location>
</feature>
<dbReference type="InterPro" id="IPR001680">
    <property type="entry name" value="WD40_rpt"/>
</dbReference>
<dbReference type="Gene3D" id="3.30.710.10">
    <property type="entry name" value="Potassium Channel Kv1.1, Chain A"/>
    <property type="match status" value="1"/>
</dbReference>
<reference evidence="3" key="1">
    <citation type="submission" date="2025-08" db="UniProtKB">
        <authorList>
            <consortium name="Ensembl"/>
        </authorList>
    </citation>
    <scope>IDENTIFICATION</scope>
</reference>
<proteinExistence type="predicted"/>
<feature type="domain" description="BTB" evidence="2">
    <location>
        <begin position="14"/>
        <end position="108"/>
    </location>
</feature>
<organism evidence="3 4">
    <name type="scientific">Haplochromis burtoni</name>
    <name type="common">Burton's mouthbrooder</name>
    <name type="synonym">Chromis burtoni</name>
    <dbReference type="NCBI Taxonomy" id="8153"/>
    <lineage>
        <taxon>Eukaryota</taxon>
        <taxon>Metazoa</taxon>
        <taxon>Chordata</taxon>
        <taxon>Craniata</taxon>
        <taxon>Vertebrata</taxon>
        <taxon>Euteleostomi</taxon>
        <taxon>Actinopterygii</taxon>
        <taxon>Neopterygii</taxon>
        <taxon>Teleostei</taxon>
        <taxon>Neoteleostei</taxon>
        <taxon>Acanthomorphata</taxon>
        <taxon>Ovalentaria</taxon>
        <taxon>Cichlomorphae</taxon>
        <taxon>Cichliformes</taxon>
        <taxon>Cichlidae</taxon>
        <taxon>African cichlids</taxon>
        <taxon>Pseudocrenilabrinae</taxon>
        <taxon>Haplochromini</taxon>
        <taxon>Haplochromis</taxon>
    </lineage>
</organism>
<evidence type="ECO:0000313" key="3">
    <source>
        <dbReference type="Ensembl" id="ENSHBUP00000017539.1"/>
    </source>
</evidence>
<dbReference type="FunFam" id="2.130.10.10:FF:000205">
    <property type="entry name" value="BTB/POZ domain-containing protein KCTD3 isoform X1"/>
    <property type="match status" value="1"/>
</dbReference>
<dbReference type="InterPro" id="IPR003131">
    <property type="entry name" value="T1-type_BTB"/>
</dbReference>
<sequence>MATNGNSLTPAMGEIIQLNVGGTRFSTSRQTLMWIPDSFFSSSLNDVQKISIFCCNSVALFLVTYRTNMLFVSLCRGVNISVLRHEAEFYGITPLVRRLLLCEELDRSSCGSVLFHGYLPPPGKDVKLTIGSASDERPGPSGAEGFTRVNGVLFVCAGPMVDPRKVLIIAGHHNWIVAAYAHFVICYRIKESSGWQQVFSSPYLDWTIERIALNAKVVGGPHGDKDKMVAAASESSIILWSIQDGGSGNEIGVFSLGVPVDDLFFIGNQLVATSHTGKVGVWNAVTQHWQVQDVVPITSCDTAGSFLLLGCNNGSIYYIDMQKFPLRMKDNDLLVTELYHDPSNDAITALSVYLTPKTSVSGNWIEIAYGTSSGAVRVIVQHPETVGSGPQLFQTFTVHRSPVTKIMLSEKHLVSVCADNNHVRTWTVTRFRGMISTQPGSTPLASFKILSLEEAESHGSYGSGNDIGPFGERDDQQVFIQKVIPITNKLFVRLSSTGKRICEVQSVDGTTITSFMVRECEGSSRMGSRPRRYLFTGHGNGSIQMWDLTTAMDTANKGEERKKEGGPTEEELLQLLDQCDLSTSRCATPNISPAPSLLHHTRLRESCSSLQLQAPEPIPETQATYGAVRPYRESPLLARARRTESFHSYRERRASVLELWASRTTSASCNTTAGASGVSATKAESSQESARQPPDSPIPGGDVRRKVHAQSEEGEAPALGGDAVKVDGGVRKRGVLEGSFLGRKRAPPVPHLASVPSGSEGGGSDSSSNASPSPTKLSTSPRHRKLVPEPSSQDSSL</sequence>
<evidence type="ECO:0000313" key="4">
    <source>
        <dbReference type="Proteomes" id="UP000264840"/>
    </source>
</evidence>
<dbReference type="InterPro" id="IPR000210">
    <property type="entry name" value="BTB/POZ_dom"/>
</dbReference>
<feature type="region of interest" description="Disordered" evidence="1">
    <location>
        <begin position="738"/>
        <end position="797"/>
    </location>
</feature>
<keyword evidence="4" id="KW-1185">Reference proteome</keyword>
<evidence type="ECO:0000259" key="2">
    <source>
        <dbReference type="SMART" id="SM00225"/>
    </source>
</evidence>
<name>A0A3Q2W860_HAPBU</name>
<dbReference type="Pfam" id="PF02214">
    <property type="entry name" value="BTB_2"/>
    <property type="match status" value="1"/>
</dbReference>
<dbReference type="InterPro" id="IPR036322">
    <property type="entry name" value="WD40_repeat_dom_sf"/>
</dbReference>
<dbReference type="Proteomes" id="UP000264840">
    <property type="component" value="Unplaced"/>
</dbReference>
<dbReference type="SMART" id="SM00320">
    <property type="entry name" value="WD40"/>
    <property type="match status" value="3"/>
</dbReference>
<feature type="region of interest" description="Disordered" evidence="1">
    <location>
        <begin position="668"/>
        <end position="725"/>
    </location>
</feature>
<dbReference type="SUPFAM" id="SSF54695">
    <property type="entry name" value="POZ domain"/>
    <property type="match status" value="1"/>
</dbReference>
<dbReference type="PANTHER" id="PTHR15859:SF2">
    <property type="entry name" value="BTB_POZ DOMAIN-CONTAINING PROTEIN KCTD3"/>
    <property type="match status" value="1"/>
</dbReference>
<dbReference type="SMART" id="SM00225">
    <property type="entry name" value="BTB"/>
    <property type="match status" value="1"/>
</dbReference>
<dbReference type="PANTHER" id="PTHR15859">
    <property type="entry name" value="SETA BINDING PROTEIN 1"/>
    <property type="match status" value="1"/>
</dbReference>
<dbReference type="InterPro" id="IPR047876">
    <property type="entry name" value="SHKBP1/KCTD3"/>
</dbReference>
<dbReference type="Gene3D" id="2.130.10.10">
    <property type="entry name" value="YVTN repeat-like/Quinoprotein amine dehydrogenase"/>
    <property type="match status" value="2"/>
</dbReference>
<dbReference type="Ensembl" id="ENSHBUT00000026347.1">
    <property type="protein sequence ID" value="ENSHBUP00000017539.1"/>
    <property type="gene ID" value="ENSHBUG00000019678.1"/>
</dbReference>
<feature type="compositionally biased region" description="Low complexity" evidence="1">
    <location>
        <begin position="765"/>
        <end position="778"/>
    </location>
</feature>
<dbReference type="GO" id="GO:0051260">
    <property type="term" value="P:protein homooligomerization"/>
    <property type="evidence" value="ECO:0007669"/>
    <property type="project" value="InterPro"/>
</dbReference>
<dbReference type="SUPFAM" id="SSF50978">
    <property type="entry name" value="WD40 repeat-like"/>
    <property type="match status" value="1"/>
</dbReference>